<dbReference type="PANTHER" id="PTHR21077:SF5">
    <property type="entry name" value="CROSSOVER JUNCTION ENDONUCLEASE MMS4"/>
    <property type="match status" value="1"/>
</dbReference>
<evidence type="ECO:0000256" key="1">
    <source>
        <dbReference type="ARBA" id="ARBA00001946"/>
    </source>
</evidence>
<keyword evidence="3" id="KW-0540">Nuclease</keyword>
<dbReference type="GO" id="GO:0046872">
    <property type="term" value="F:metal ion binding"/>
    <property type="evidence" value="ECO:0007669"/>
    <property type="project" value="UniProtKB-KW"/>
</dbReference>
<feature type="region of interest" description="Disordered" evidence="13">
    <location>
        <begin position="134"/>
        <end position="159"/>
    </location>
</feature>
<sequence length="563" mass="62076">PIIKITHIFLDISNQAPKMPSTPTRKRHRARSRDSLEDEDDDHALDAMLLELGIPRSGSSNSRNVPNRSGSATVEIIELTTPSPPVKKKKQGQNDAVVDLTTSPTSPNSSPSNGYPNTAPEVDVAVEQVDEVSFSYSPSASPPPFVYTLPPEPEPSTLDAIATSEDEPEVLSPEMTSARRQVFPDKSNKTGAKQARRLSGRLKDLHSVTTRGCGSARKKKVTTAVAEDIPTRTRSPARNTTGAPPSRSRSVNSQVKSTGAAVMAVVQMEKSLDTSSAGDKIRDALKNHVYNGKPVSYTVSTALNCILSGVIRWERKDSSGSHYCCAIYYEAHAFLEMIQKKSYKELVAVVQYLQTLVPKRKQSQQQEDEPTKYFVIIKGMDRALIELKKRQKKKKTNGTAAISTSPMITFADLQEIAFQLFMDVGAHTKFTCDLEATANYVALLTRELVVASSRATALEELLESVPRYNSFRVTRSGGTACASANAWLRMLQVIPGVSEDKAQCLLDHFPTFDSLMRAYRDPRLSRAQKEDIVADKLHDAWIQRALSKKIYSVFCEEDPDALI</sequence>
<dbReference type="GO" id="GO:0048476">
    <property type="term" value="C:Holliday junction resolvase complex"/>
    <property type="evidence" value="ECO:0007669"/>
    <property type="project" value="InterPro"/>
</dbReference>
<evidence type="ECO:0000256" key="3">
    <source>
        <dbReference type="ARBA" id="ARBA00022722"/>
    </source>
</evidence>
<dbReference type="AlphaFoldDB" id="A0A081ADR0"/>
<dbReference type="Proteomes" id="UP000028582">
    <property type="component" value="Unassembled WGS sequence"/>
</dbReference>
<comment type="caution">
    <text evidence="14">The sequence shown here is derived from an EMBL/GenBank/DDBJ whole genome shotgun (WGS) entry which is preliminary data.</text>
</comment>
<dbReference type="GO" id="GO:0004519">
    <property type="term" value="F:endonuclease activity"/>
    <property type="evidence" value="ECO:0007669"/>
    <property type="project" value="UniProtKB-KW"/>
</dbReference>
<comment type="subcellular location">
    <subcellularLocation>
        <location evidence="2">Nucleus</location>
    </subcellularLocation>
</comment>
<keyword evidence="7" id="KW-0378">Hydrolase</keyword>
<comment type="cofactor">
    <cofactor evidence="1">
        <name>Mg(2+)</name>
        <dbReference type="ChEBI" id="CHEBI:18420"/>
    </cofactor>
</comment>
<keyword evidence="12" id="KW-0469">Meiosis</keyword>
<evidence type="ECO:0000256" key="5">
    <source>
        <dbReference type="ARBA" id="ARBA00022759"/>
    </source>
</evidence>
<dbReference type="EMBL" id="ANJA01001482">
    <property type="protein sequence ID" value="ETO77021.1"/>
    <property type="molecule type" value="Genomic_DNA"/>
</dbReference>
<evidence type="ECO:0000313" key="15">
    <source>
        <dbReference type="Proteomes" id="UP000028582"/>
    </source>
</evidence>
<keyword evidence="5" id="KW-0255">Endonuclease</keyword>
<dbReference type="OrthoDB" id="343092at2759"/>
<keyword evidence="8" id="KW-0460">Magnesium</keyword>
<dbReference type="GO" id="GO:0051321">
    <property type="term" value="P:meiotic cell cycle"/>
    <property type="evidence" value="ECO:0007669"/>
    <property type="project" value="UniProtKB-KW"/>
</dbReference>
<dbReference type="Gene3D" id="1.10.150.670">
    <property type="entry name" value="Crossover junction endonuclease EME1, DNA-binding domain"/>
    <property type="match status" value="1"/>
</dbReference>
<name>A0A081ADR0_PHYNI</name>
<feature type="region of interest" description="Disordered" evidence="13">
    <location>
        <begin position="14"/>
        <end position="119"/>
    </location>
</feature>
<evidence type="ECO:0000256" key="11">
    <source>
        <dbReference type="ARBA" id="ARBA00023242"/>
    </source>
</evidence>
<accession>A0A081ADR0</accession>
<evidence type="ECO:0000256" key="12">
    <source>
        <dbReference type="ARBA" id="ARBA00023254"/>
    </source>
</evidence>
<evidence type="ECO:0000256" key="6">
    <source>
        <dbReference type="ARBA" id="ARBA00022763"/>
    </source>
</evidence>
<gene>
    <name evidence="14" type="ORF">F444_07733</name>
</gene>
<keyword evidence="6" id="KW-0227">DNA damage</keyword>
<evidence type="ECO:0000256" key="7">
    <source>
        <dbReference type="ARBA" id="ARBA00022801"/>
    </source>
</evidence>
<proteinExistence type="predicted"/>
<evidence type="ECO:0000313" key="14">
    <source>
        <dbReference type="EMBL" id="ETO77021.1"/>
    </source>
</evidence>
<keyword evidence="9" id="KW-0233">DNA recombination</keyword>
<feature type="compositionally biased region" description="Polar residues" evidence="13">
    <location>
        <begin position="232"/>
        <end position="255"/>
    </location>
</feature>
<evidence type="ECO:0000256" key="4">
    <source>
        <dbReference type="ARBA" id="ARBA00022723"/>
    </source>
</evidence>
<evidence type="ECO:0000256" key="8">
    <source>
        <dbReference type="ARBA" id="ARBA00022842"/>
    </source>
</evidence>
<dbReference type="InterPro" id="IPR033310">
    <property type="entry name" value="Mms4/EME1/EME2"/>
</dbReference>
<dbReference type="InterPro" id="IPR042530">
    <property type="entry name" value="EME1/EME2_C"/>
</dbReference>
<feature type="compositionally biased region" description="Pro residues" evidence="13">
    <location>
        <begin position="140"/>
        <end position="154"/>
    </location>
</feature>
<dbReference type="GO" id="GO:0006310">
    <property type="term" value="P:DNA recombination"/>
    <property type="evidence" value="ECO:0007669"/>
    <property type="project" value="UniProtKB-KW"/>
</dbReference>
<reference evidence="14 15" key="1">
    <citation type="submission" date="2013-11" db="EMBL/GenBank/DDBJ databases">
        <title>The Genome Sequence of Phytophthora parasitica P1976.</title>
        <authorList>
            <consortium name="The Broad Institute Genomics Platform"/>
            <person name="Russ C."/>
            <person name="Tyler B."/>
            <person name="Panabieres F."/>
            <person name="Shan W."/>
            <person name="Tripathy S."/>
            <person name="Grunwald N."/>
            <person name="Machado M."/>
            <person name="Johnson C.S."/>
            <person name="Walker B."/>
            <person name="Young S."/>
            <person name="Zeng Q."/>
            <person name="Gargeya S."/>
            <person name="Fitzgerald M."/>
            <person name="Haas B."/>
            <person name="Abouelleil A."/>
            <person name="Allen A.W."/>
            <person name="Alvarado L."/>
            <person name="Arachchi H.M."/>
            <person name="Berlin A.M."/>
            <person name="Chapman S.B."/>
            <person name="Gainer-Dewar J."/>
            <person name="Goldberg J."/>
            <person name="Griggs A."/>
            <person name="Gujja S."/>
            <person name="Hansen M."/>
            <person name="Howarth C."/>
            <person name="Imamovic A."/>
            <person name="Ireland A."/>
            <person name="Larimer J."/>
            <person name="McCowan C."/>
            <person name="Murphy C."/>
            <person name="Pearson M."/>
            <person name="Poon T.W."/>
            <person name="Priest M."/>
            <person name="Roberts A."/>
            <person name="Saif S."/>
            <person name="Shea T."/>
            <person name="Sisk P."/>
            <person name="Sykes S."/>
            <person name="Wortman J."/>
            <person name="Nusbaum C."/>
            <person name="Birren B."/>
        </authorList>
    </citation>
    <scope>NUCLEOTIDE SEQUENCE [LARGE SCALE GENOMIC DNA]</scope>
    <source>
        <strain evidence="14 15">P1976</strain>
    </source>
</reference>
<evidence type="ECO:0008006" key="16">
    <source>
        <dbReference type="Google" id="ProtNLM"/>
    </source>
</evidence>
<dbReference type="GO" id="GO:0016787">
    <property type="term" value="F:hydrolase activity"/>
    <property type="evidence" value="ECO:0007669"/>
    <property type="project" value="UniProtKB-KW"/>
</dbReference>
<organism evidence="14 15">
    <name type="scientific">Phytophthora nicotianae P1976</name>
    <dbReference type="NCBI Taxonomy" id="1317066"/>
    <lineage>
        <taxon>Eukaryota</taxon>
        <taxon>Sar</taxon>
        <taxon>Stramenopiles</taxon>
        <taxon>Oomycota</taxon>
        <taxon>Peronosporomycetes</taxon>
        <taxon>Peronosporales</taxon>
        <taxon>Peronosporaceae</taxon>
        <taxon>Phytophthora</taxon>
    </lineage>
</organism>
<dbReference type="PANTHER" id="PTHR21077">
    <property type="entry name" value="EME1 PROTEIN"/>
    <property type="match status" value="1"/>
</dbReference>
<keyword evidence="11" id="KW-0539">Nucleus</keyword>
<feature type="non-terminal residue" evidence="14">
    <location>
        <position position="1"/>
    </location>
</feature>
<evidence type="ECO:0000256" key="10">
    <source>
        <dbReference type="ARBA" id="ARBA00023204"/>
    </source>
</evidence>
<feature type="region of interest" description="Disordered" evidence="13">
    <location>
        <begin position="225"/>
        <end position="255"/>
    </location>
</feature>
<evidence type="ECO:0000256" key="2">
    <source>
        <dbReference type="ARBA" id="ARBA00004123"/>
    </source>
</evidence>
<evidence type="ECO:0000256" key="9">
    <source>
        <dbReference type="ARBA" id="ARBA00023172"/>
    </source>
</evidence>
<keyword evidence="10" id="KW-0234">DNA repair</keyword>
<dbReference type="EMBL" id="ANJA01001482">
    <property type="protein sequence ID" value="ETO77022.1"/>
    <property type="molecule type" value="Genomic_DNA"/>
</dbReference>
<feature type="compositionally biased region" description="Polar residues" evidence="13">
    <location>
        <begin position="57"/>
        <end position="72"/>
    </location>
</feature>
<dbReference type="GO" id="GO:0006281">
    <property type="term" value="P:DNA repair"/>
    <property type="evidence" value="ECO:0007669"/>
    <property type="project" value="UniProtKB-KW"/>
</dbReference>
<keyword evidence="4" id="KW-0479">Metal-binding</keyword>
<evidence type="ECO:0000256" key="13">
    <source>
        <dbReference type="SAM" id="MobiDB-lite"/>
    </source>
</evidence>
<dbReference type="GO" id="GO:0005634">
    <property type="term" value="C:nucleus"/>
    <property type="evidence" value="ECO:0007669"/>
    <property type="project" value="UniProtKB-SubCell"/>
</dbReference>
<protein>
    <recommendedName>
        <fullName evidence="16">ERCC4 domain-containing protein</fullName>
    </recommendedName>
</protein>
<feature type="compositionally biased region" description="Low complexity" evidence="13">
    <location>
        <begin position="101"/>
        <end position="119"/>
    </location>
</feature>